<feature type="domain" description="PPIase cyclophilin-type" evidence="4">
    <location>
        <begin position="42"/>
        <end position="189"/>
    </location>
</feature>
<dbReference type="EMBL" id="CAJNRD030001122">
    <property type="protein sequence ID" value="CAG5101364.1"/>
    <property type="molecule type" value="Genomic_DNA"/>
</dbReference>
<comment type="similarity">
    <text evidence="3">Belongs to the cyclophilin-type PPIase family.</text>
</comment>
<protein>
    <recommendedName>
        <fullName evidence="3">Peptidyl-prolyl cis-trans isomerase</fullName>
        <shortName evidence="3">PPIase</shortName>
        <ecNumber evidence="3">5.2.1.8</ecNumber>
    </recommendedName>
</protein>
<gene>
    <name evidence="5" type="ORF">HICCMSTLAB_LOCUS10437</name>
</gene>
<comment type="function">
    <text evidence="3">PPIases accelerate the folding of proteins. It catalyzes the cis-trans isomerization of proline imidic peptide bonds in oligopeptides.</text>
</comment>
<dbReference type="GO" id="GO:0016018">
    <property type="term" value="F:cyclosporin A binding"/>
    <property type="evidence" value="ECO:0007669"/>
    <property type="project" value="TreeGrafter"/>
</dbReference>
<dbReference type="InterPro" id="IPR002130">
    <property type="entry name" value="Cyclophilin-type_PPIase_dom"/>
</dbReference>
<dbReference type="AlphaFoldDB" id="A0A8J2MQN2"/>
<dbReference type="Pfam" id="PF00160">
    <property type="entry name" value="Pro_isomerase"/>
    <property type="match status" value="1"/>
</dbReference>
<organism evidence="5 6">
    <name type="scientific">Cotesia congregata</name>
    <name type="common">Parasitoid wasp</name>
    <name type="synonym">Apanteles congregatus</name>
    <dbReference type="NCBI Taxonomy" id="51543"/>
    <lineage>
        <taxon>Eukaryota</taxon>
        <taxon>Metazoa</taxon>
        <taxon>Ecdysozoa</taxon>
        <taxon>Arthropoda</taxon>
        <taxon>Hexapoda</taxon>
        <taxon>Insecta</taxon>
        <taxon>Pterygota</taxon>
        <taxon>Neoptera</taxon>
        <taxon>Endopterygota</taxon>
        <taxon>Hymenoptera</taxon>
        <taxon>Apocrita</taxon>
        <taxon>Ichneumonoidea</taxon>
        <taxon>Braconidae</taxon>
        <taxon>Microgastrinae</taxon>
        <taxon>Cotesia</taxon>
    </lineage>
</organism>
<feature type="non-terminal residue" evidence="5">
    <location>
        <position position="190"/>
    </location>
</feature>
<dbReference type="GO" id="GO:0006457">
    <property type="term" value="P:protein folding"/>
    <property type="evidence" value="ECO:0007669"/>
    <property type="project" value="TreeGrafter"/>
</dbReference>
<evidence type="ECO:0000256" key="2">
    <source>
        <dbReference type="ARBA" id="ARBA00023235"/>
    </source>
</evidence>
<keyword evidence="6" id="KW-1185">Reference proteome</keyword>
<reference evidence="5" key="1">
    <citation type="submission" date="2021-04" db="EMBL/GenBank/DDBJ databases">
        <authorList>
            <person name="Chebbi M.A.C M."/>
        </authorList>
    </citation>
    <scope>NUCLEOTIDE SEQUENCE</scope>
</reference>
<comment type="catalytic activity">
    <reaction evidence="3">
        <text>[protein]-peptidylproline (omega=180) = [protein]-peptidylproline (omega=0)</text>
        <dbReference type="Rhea" id="RHEA:16237"/>
        <dbReference type="Rhea" id="RHEA-COMP:10747"/>
        <dbReference type="Rhea" id="RHEA-COMP:10748"/>
        <dbReference type="ChEBI" id="CHEBI:83833"/>
        <dbReference type="ChEBI" id="CHEBI:83834"/>
        <dbReference type="EC" id="5.2.1.8"/>
    </reaction>
</comment>
<dbReference type="InterPro" id="IPR024936">
    <property type="entry name" value="Cyclophilin-type_PPIase"/>
</dbReference>
<dbReference type="SUPFAM" id="SSF50891">
    <property type="entry name" value="Cyclophilin-like"/>
    <property type="match status" value="1"/>
</dbReference>
<dbReference type="PANTHER" id="PTHR11071:SF561">
    <property type="entry name" value="PEPTIDYL-PROLYL CIS-TRANS ISOMERASE D-RELATED"/>
    <property type="match status" value="1"/>
</dbReference>
<evidence type="ECO:0000313" key="5">
    <source>
        <dbReference type="EMBL" id="CAG5101364.1"/>
    </source>
</evidence>
<dbReference type="InterPro" id="IPR029000">
    <property type="entry name" value="Cyclophilin-like_dom_sf"/>
</dbReference>
<accession>A0A8J2MQN2</accession>
<comment type="caution">
    <text evidence="5">The sequence shown here is derived from an EMBL/GenBank/DDBJ whole genome shotgun (WGS) entry which is preliminary data.</text>
</comment>
<dbReference type="GO" id="GO:0003755">
    <property type="term" value="F:peptidyl-prolyl cis-trans isomerase activity"/>
    <property type="evidence" value="ECO:0007669"/>
    <property type="project" value="UniProtKB-UniRule"/>
</dbReference>
<sequence>MTIRKIFFENSQPAKLIVAIKNLNSRPRCFFELRFEESKLLLGRIIIEVYSDVAPKTCANFLAYCLGTNNGLCYKNTPFYKIINGYLCQGGDVTELNGTGSTSIYGTEFECENFNLKHNVPGILSTLYSTDNTANSKFNLTFKKLQVLDNKCAVFGKIISGLSNIYKIDACGTQIGRPKKKIIISNCGLY</sequence>
<evidence type="ECO:0000256" key="3">
    <source>
        <dbReference type="RuleBase" id="RU363019"/>
    </source>
</evidence>
<dbReference type="PROSITE" id="PS50072">
    <property type="entry name" value="CSA_PPIASE_2"/>
    <property type="match status" value="1"/>
</dbReference>
<keyword evidence="1 3" id="KW-0697">Rotamase</keyword>
<dbReference type="EC" id="5.2.1.8" evidence="3"/>
<evidence type="ECO:0000259" key="4">
    <source>
        <dbReference type="PROSITE" id="PS50072"/>
    </source>
</evidence>
<dbReference type="GO" id="GO:0005737">
    <property type="term" value="C:cytoplasm"/>
    <property type="evidence" value="ECO:0007669"/>
    <property type="project" value="TreeGrafter"/>
</dbReference>
<dbReference type="Gene3D" id="2.40.100.10">
    <property type="entry name" value="Cyclophilin-like"/>
    <property type="match status" value="1"/>
</dbReference>
<evidence type="ECO:0000256" key="1">
    <source>
        <dbReference type="ARBA" id="ARBA00023110"/>
    </source>
</evidence>
<evidence type="ECO:0000313" key="6">
    <source>
        <dbReference type="Proteomes" id="UP000786811"/>
    </source>
</evidence>
<proteinExistence type="inferred from homology"/>
<dbReference type="PANTHER" id="PTHR11071">
    <property type="entry name" value="PEPTIDYL-PROLYL CIS-TRANS ISOMERASE"/>
    <property type="match status" value="1"/>
</dbReference>
<dbReference type="OrthoDB" id="193499at2759"/>
<dbReference type="PIRSF" id="PIRSF001467">
    <property type="entry name" value="Peptidylpro_ismrse"/>
    <property type="match status" value="1"/>
</dbReference>
<dbReference type="Proteomes" id="UP000786811">
    <property type="component" value="Unassembled WGS sequence"/>
</dbReference>
<dbReference type="PRINTS" id="PR00153">
    <property type="entry name" value="CSAPPISMRASE"/>
</dbReference>
<keyword evidence="2 3" id="KW-0413">Isomerase</keyword>
<name>A0A8J2MQN2_COTCN</name>